<keyword evidence="2" id="KW-0732">Signal</keyword>
<accession>A0ABP9DV94</accession>
<evidence type="ECO:0000256" key="1">
    <source>
        <dbReference type="SAM" id="MobiDB-lite"/>
    </source>
</evidence>
<evidence type="ECO:0000313" key="3">
    <source>
        <dbReference type="EMBL" id="GAA4861019.1"/>
    </source>
</evidence>
<comment type="caution">
    <text evidence="3">The sequence shown here is derived from an EMBL/GenBank/DDBJ whole genome shotgun (WGS) entry which is preliminary data.</text>
</comment>
<keyword evidence="4" id="KW-1185">Reference proteome</keyword>
<protein>
    <recommendedName>
        <fullName evidence="5">TonB C-terminal domain-containing protein</fullName>
    </recommendedName>
</protein>
<feature type="chain" id="PRO_5047241348" description="TonB C-terminal domain-containing protein" evidence="2">
    <location>
        <begin position="24"/>
        <end position="121"/>
    </location>
</feature>
<dbReference type="EMBL" id="BAABJY010000001">
    <property type="protein sequence ID" value="GAA4861019.1"/>
    <property type="molecule type" value="Genomic_DNA"/>
</dbReference>
<organism evidence="3 4">
    <name type="scientific">Luteimonas vadosa</name>
    <dbReference type="NCBI Taxonomy" id="1165507"/>
    <lineage>
        <taxon>Bacteria</taxon>
        <taxon>Pseudomonadati</taxon>
        <taxon>Pseudomonadota</taxon>
        <taxon>Gammaproteobacteria</taxon>
        <taxon>Lysobacterales</taxon>
        <taxon>Lysobacteraceae</taxon>
        <taxon>Luteimonas</taxon>
    </lineage>
</organism>
<feature type="region of interest" description="Disordered" evidence="1">
    <location>
        <begin position="77"/>
        <end position="100"/>
    </location>
</feature>
<dbReference type="RefSeq" id="WP_345294502.1">
    <property type="nucleotide sequence ID" value="NZ_BAABJY010000001.1"/>
</dbReference>
<name>A0ABP9DV94_9GAMM</name>
<reference evidence="4" key="1">
    <citation type="journal article" date="2019" name="Int. J. Syst. Evol. Microbiol.">
        <title>The Global Catalogue of Microorganisms (GCM) 10K type strain sequencing project: providing services to taxonomists for standard genome sequencing and annotation.</title>
        <authorList>
            <consortium name="The Broad Institute Genomics Platform"/>
            <consortium name="The Broad Institute Genome Sequencing Center for Infectious Disease"/>
            <person name="Wu L."/>
            <person name="Ma J."/>
        </authorList>
    </citation>
    <scope>NUCLEOTIDE SEQUENCE [LARGE SCALE GENOMIC DNA]</scope>
    <source>
        <strain evidence="4">JCM 18392</strain>
    </source>
</reference>
<dbReference type="Proteomes" id="UP001501323">
    <property type="component" value="Unassembled WGS sequence"/>
</dbReference>
<evidence type="ECO:0008006" key="5">
    <source>
        <dbReference type="Google" id="ProtNLM"/>
    </source>
</evidence>
<proteinExistence type="predicted"/>
<gene>
    <name evidence="3" type="ORF">GCM10023332_11320</name>
</gene>
<feature type="signal peptide" evidence="2">
    <location>
        <begin position="1"/>
        <end position="23"/>
    </location>
</feature>
<sequence>MIGANDAKLLLAAALAASLPLGVATGCDAHAPVSVRTEQFPRPPYSGATYAIYERGGAVVCTTLEVCNKFDQCDTSHHAGPFKDPVDEDTGEPYGTSPAVRIPPEGLRDHACLVRFAIADD</sequence>
<evidence type="ECO:0000256" key="2">
    <source>
        <dbReference type="SAM" id="SignalP"/>
    </source>
</evidence>
<evidence type="ECO:0000313" key="4">
    <source>
        <dbReference type="Proteomes" id="UP001501323"/>
    </source>
</evidence>